<dbReference type="Proteomes" id="UP000556084">
    <property type="component" value="Unassembled WGS sequence"/>
</dbReference>
<reference evidence="1 2" key="1">
    <citation type="submission" date="2020-08" db="EMBL/GenBank/DDBJ databases">
        <title>Genomic Encyclopedia of Type Strains, Phase III (KMG-III): the genomes of soil and plant-associated and newly described type strains.</title>
        <authorList>
            <person name="Whitman W."/>
        </authorList>
    </citation>
    <scope>NUCLEOTIDE SEQUENCE [LARGE SCALE GENOMIC DNA]</scope>
    <source>
        <strain evidence="1 2">CECT 3266</strain>
    </source>
</reference>
<dbReference type="AlphaFoldDB" id="A0A7W7LN83"/>
<keyword evidence="2" id="KW-1185">Reference proteome</keyword>
<name>A0A7W7LN83_9ACTN</name>
<protein>
    <submittedName>
        <fullName evidence="1">Uncharacterized protein</fullName>
    </submittedName>
</protein>
<accession>A0A7W7LN83</accession>
<sequence length="156" mass="17115">MDGTDFEQWRIAADAEDVRQEIPAPTSDFPAVVQGCNALLDAAELLQDLSVPGALARARAKISWALGRIPQDGPDESCHHYRWRSSLNSDDQFDVCSKPSCGRCAPLMEARATHEEPDGGRCEGCQKPWVPEDDYTPYLGGFVVHTKDCPVLLASK</sequence>
<organism evidence="1 2">
    <name type="scientific">Streptomyces olivoverticillatus</name>
    <dbReference type="NCBI Taxonomy" id="66427"/>
    <lineage>
        <taxon>Bacteria</taxon>
        <taxon>Bacillati</taxon>
        <taxon>Actinomycetota</taxon>
        <taxon>Actinomycetes</taxon>
        <taxon>Kitasatosporales</taxon>
        <taxon>Streptomycetaceae</taxon>
        <taxon>Streptomyces</taxon>
    </lineage>
</organism>
<proteinExistence type="predicted"/>
<evidence type="ECO:0000313" key="1">
    <source>
        <dbReference type="EMBL" id="MBB4893365.1"/>
    </source>
</evidence>
<gene>
    <name evidence="1" type="ORF">FHS39_002396</name>
</gene>
<dbReference type="EMBL" id="JACHJH010000003">
    <property type="protein sequence ID" value="MBB4893365.1"/>
    <property type="molecule type" value="Genomic_DNA"/>
</dbReference>
<evidence type="ECO:0000313" key="2">
    <source>
        <dbReference type="Proteomes" id="UP000556084"/>
    </source>
</evidence>
<dbReference type="RefSeq" id="WP_184349226.1">
    <property type="nucleotide sequence ID" value="NZ_JACHJH010000003.1"/>
</dbReference>
<comment type="caution">
    <text evidence="1">The sequence shown here is derived from an EMBL/GenBank/DDBJ whole genome shotgun (WGS) entry which is preliminary data.</text>
</comment>